<evidence type="ECO:0008006" key="3">
    <source>
        <dbReference type="Google" id="ProtNLM"/>
    </source>
</evidence>
<evidence type="ECO:0000313" key="1">
    <source>
        <dbReference type="EMBL" id="PHH97523.1"/>
    </source>
</evidence>
<gene>
    <name evidence="1" type="ORF">CA840_09580</name>
</gene>
<protein>
    <recommendedName>
        <fullName evidence="3">YopX protein domain-containing protein</fullName>
    </recommendedName>
</protein>
<evidence type="ECO:0000313" key="2">
    <source>
        <dbReference type="Proteomes" id="UP000225199"/>
    </source>
</evidence>
<organism evidence="1 2">
    <name type="scientific">Fusobacterium nucleatum subsp. polymorphum</name>
    <name type="common">Fusobacterium polymorphum</name>
    <dbReference type="NCBI Taxonomy" id="76857"/>
    <lineage>
        <taxon>Bacteria</taxon>
        <taxon>Fusobacteriati</taxon>
        <taxon>Fusobacteriota</taxon>
        <taxon>Fusobacteriia</taxon>
        <taxon>Fusobacteriales</taxon>
        <taxon>Fusobacteriaceae</taxon>
        <taxon>Fusobacterium</taxon>
    </lineage>
</organism>
<reference evidence="1 2" key="1">
    <citation type="submission" date="2017-06" db="EMBL/GenBank/DDBJ databases">
        <title>Draft genome sequence of Fusobacterium nucleatum subsp. polymorphum KCOM 1002 (=ChDC F175).</title>
        <authorList>
            <person name="Kook J.-K."/>
            <person name="Park S.-N."/>
            <person name="Lim Y.K."/>
            <person name="Roh H."/>
        </authorList>
    </citation>
    <scope>NUCLEOTIDE SEQUENCE [LARGE SCALE GENOMIC DNA]</scope>
    <source>
        <strain evidence="2">KCOM 1002 (ChDC F175)</strain>
    </source>
</reference>
<dbReference type="Proteomes" id="UP000225199">
    <property type="component" value="Unassembled WGS sequence"/>
</dbReference>
<accession>A0A2C6B022</accession>
<dbReference type="EMBL" id="NIRJ01000001">
    <property type="protein sequence ID" value="PHH97523.1"/>
    <property type="molecule type" value="Genomic_DNA"/>
</dbReference>
<dbReference type="RefSeq" id="WP_098979318.1">
    <property type="nucleotide sequence ID" value="NZ_NIRJ01000001.1"/>
</dbReference>
<name>A0A2C6B022_FUSNP</name>
<proteinExistence type="predicted"/>
<sequence length="84" mass="9678">MQGFFDKNGKEIKEGMLLNGGVEYASLWGFPKFQIGNYIDEYLIDVEEAAENKPVKLWGSYLEFQNGDCRGINSEFLKDFEILE</sequence>
<comment type="caution">
    <text evidence="1">The sequence shown here is derived from an EMBL/GenBank/DDBJ whole genome shotgun (WGS) entry which is preliminary data.</text>
</comment>
<dbReference type="AlphaFoldDB" id="A0A2C6B022"/>